<evidence type="ECO:0000256" key="1">
    <source>
        <dbReference type="SAM" id="MobiDB-lite"/>
    </source>
</evidence>
<feature type="region of interest" description="Disordered" evidence="1">
    <location>
        <begin position="81"/>
        <end position="106"/>
    </location>
</feature>
<dbReference type="OrthoDB" id="10392342at2759"/>
<accession>W7TLH3</accession>
<evidence type="ECO:0000313" key="3">
    <source>
        <dbReference type="Proteomes" id="UP000019335"/>
    </source>
</evidence>
<organism evidence="2 3">
    <name type="scientific">Nannochloropsis gaditana</name>
    <dbReference type="NCBI Taxonomy" id="72520"/>
    <lineage>
        <taxon>Eukaryota</taxon>
        <taxon>Sar</taxon>
        <taxon>Stramenopiles</taxon>
        <taxon>Ochrophyta</taxon>
        <taxon>Eustigmatophyceae</taxon>
        <taxon>Eustigmatales</taxon>
        <taxon>Monodopsidaceae</taxon>
        <taxon>Nannochloropsis</taxon>
    </lineage>
</organism>
<protein>
    <submittedName>
        <fullName evidence="2">Uncharacterized protein</fullName>
    </submittedName>
</protein>
<sequence>MQPLLARSGDVTLTGATEGAGIGAIQKGRTYMGGRKEGKEWAGWDEEEKRAKGGKLGMEERRPGVGIRHIALRFQIQREEGREDAGVKEEGGEGLRCGQGEHLPCV</sequence>
<evidence type="ECO:0000313" key="2">
    <source>
        <dbReference type="EMBL" id="EWM21296.1"/>
    </source>
</evidence>
<gene>
    <name evidence="2" type="ORF">Naga_102204g1</name>
</gene>
<proteinExistence type="predicted"/>
<dbReference type="AlphaFoldDB" id="W7TLH3"/>
<feature type="region of interest" description="Disordered" evidence="1">
    <location>
        <begin position="35"/>
        <end position="62"/>
    </location>
</feature>
<comment type="caution">
    <text evidence="2">The sequence shown here is derived from an EMBL/GenBank/DDBJ whole genome shotgun (WGS) entry which is preliminary data.</text>
</comment>
<reference evidence="2 3" key="1">
    <citation type="journal article" date="2014" name="Mol. Plant">
        <title>Chromosome Scale Genome Assembly and Transcriptome Profiling of Nannochloropsis gaditana in Nitrogen Depletion.</title>
        <authorList>
            <person name="Corteggiani Carpinelli E."/>
            <person name="Telatin A."/>
            <person name="Vitulo N."/>
            <person name="Forcato C."/>
            <person name="D'Angelo M."/>
            <person name="Schiavon R."/>
            <person name="Vezzi A."/>
            <person name="Giacometti G.M."/>
            <person name="Morosinotto T."/>
            <person name="Valle G."/>
        </authorList>
    </citation>
    <scope>NUCLEOTIDE SEQUENCE [LARGE SCALE GENOMIC DNA]</scope>
    <source>
        <strain evidence="2 3">B-31</strain>
    </source>
</reference>
<feature type="compositionally biased region" description="Basic and acidic residues" evidence="1">
    <location>
        <begin position="81"/>
        <end position="93"/>
    </location>
</feature>
<name>W7TLH3_9STRA</name>
<dbReference type="EMBL" id="AZIL01002524">
    <property type="protein sequence ID" value="EWM21296.1"/>
    <property type="molecule type" value="Genomic_DNA"/>
</dbReference>
<dbReference type="Proteomes" id="UP000019335">
    <property type="component" value="Unassembled WGS sequence"/>
</dbReference>
<keyword evidence="3" id="KW-1185">Reference proteome</keyword>